<accession>A0A0W8DNG1</accession>
<comment type="caution">
    <text evidence="1">The sequence shown here is derived from an EMBL/GenBank/DDBJ whole genome shotgun (WGS) entry which is preliminary data.</text>
</comment>
<evidence type="ECO:0000313" key="2">
    <source>
        <dbReference type="Proteomes" id="UP000054636"/>
    </source>
</evidence>
<proteinExistence type="predicted"/>
<evidence type="ECO:0000313" key="1">
    <source>
        <dbReference type="EMBL" id="KUF97871.1"/>
    </source>
</evidence>
<reference evidence="1 2" key="1">
    <citation type="submission" date="2015-11" db="EMBL/GenBank/DDBJ databases">
        <title>Genomes and virulence difference between two physiological races of Phytophthora nicotianae.</title>
        <authorList>
            <person name="Liu H."/>
            <person name="Ma X."/>
            <person name="Yu H."/>
            <person name="Fang D."/>
            <person name="Li Y."/>
            <person name="Wang X."/>
            <person name="Wang W."/>
            <person name="Dong Y."/>
            <person name="Xiao B."/>
        </authorList>
    </citation>
    <scope>NUCLEOTIDE SEQUENCE [LARGE SCALE GENOMIC DNA]</scope>
    <source>
        <strain evidence="2">race 1</strain>
    </source>
</reference>
<sequence length="77" mass="8711">MGVRPVEYFAGATREVIKTISEKCQLLHEMNRVFEQLQSTFVDPSMVGGEQGKTLFDFIDADTVQSLQQDALEQTKE</sequence>
<organism evidence="1 2">
    <name type="scientific">Phytophthora nicotianae</name>
    <name type="common">Potato buckeye rot agent</name>
    <name type="synonym">Phytophthora parasitica</name>
    <dbReference type="NCBI Taxonomy" id="4792"/>
    <lineage>
        <taxon>Eukaryota</taxon>
        <taxon>Sar</taxon>
        <taxon>Stramenopiles</taxon>
        <taxon>Oomycota</taxon>
        <taxon>Peronosporomycetes</taxon>
        <taxon>Peronosporales</taxon>
        <taxon>Peronosporaceae</taxon>
        <taxon>Phytophthora</taxon>
    </lineage>
</organism>
<gene>
    <name evidence="1" type="ORF">AM588_10010641</name>
</gene>
<dbReference type="Proteomes" id="UP000054636">
    <property type="component" value="Unassembled WGS sequence"/>
</dbReference>
<protein>
    <submittedName>
        <fullName evidence="1">NADH dehydrogenase iron-sulfur protein 7</fullName>
    </submittedName>
</protein>
<dbReference type="EMBL" id="LNFP01000092">
    <property type="protein sequence ID" value="KUF97871.1"/>
    <property type="molecule type" value="Genomic_DNA"/>
</dbReference>
<name>A0A0W8DNG1_PHYNI</name>
<dbReference type="AlphaFoldDB" id="A0A0W8DNG1"/>